<accession>A0A426ZKF6</accession>
<sequence>MRGDSPQLRPRRSWRKVGVVGRLNGPRSDARDQCRWLLGFPPQGAEEEDDRDAADETRGKTGSDSSRLRLNHRWREVEVIGRLKGPSSDGRDQGRGLLGFLPREQWRRRPRRCRQGTPRRDRLRIFRCSWSFLAFVPLAATTQRHCASRGAIAEPLSRSAVYRDKDSTIKPALWSSDCSLASGFCDLRFL</sequence>
<protein>
    <submittedName>
        <fullName evidence="2">Uncharacterized protein</fullName>
    </submittedName>
</protein>
<dbReference type="AlphaFoldDB" id="A0A426ZKF6"/>
<evidence type="ECO:0000313" key="3">
    <source>
        <dbReference type="Proteomes" id="UP000287651"/>
    </source>
</evidence>
<evidence type="ECO:0000313" key="2">
    <source>
        <dbReference type="EMBL" id="RRT64394.1"/>
    </source>
</evidence>
<gene>
    <name evidence="2" type="ORF">B296_00037707</name>
</gene>
<reference evidence="2 3" key="1">
    <citation type="journal article" date="2014" name="Agronomy (Basel)">
        <title>A Draft Genome Sequence for Ensete ventricosum, the Drought-Tolerant Tree Against Hunger.</title>
        <authorList>
            <person name="Harrison J."/>
            <person name="Moore K.A."/>
            <person name="Paszkiewicz K."/>
            <person name="Jones T."/>
            <person name="Grant M."/>
            <person name="Ambacheew D."/>
            <person name="Muzemil S."/>
            <person name="Studholme D.J."/>
        </authorList>
    </citation>
    <scope>NUCLEOTIDE SEQUENCE [LARGE SCALE GENOMIC DNA]</scope>
</reference>
<organism evidence="2 3">
    <name type="scientific">Ensete ventricosum</name>
    <name type="common">Abyssinian banana</name>
    <name type="synonym">Musa ensete</name>
    <dbReference type="NCBI Taxonomy" id="4639"/>
    <lineage>
        <taxon>Eukaryota</taxon>
        <taxon>Viridiplantae</taxon>
        <taxon>Streptophyta</taxon>
        <taxon>Embryophyta</taxon>
        <taxon>Tracheophyta</taxon>
        <taxon>Spermatophyta</taxon>
        <taxon>Magnoliopsida</taxon>
        <taxon>Liliopsida</taxon>
        <taxon>Zingiberales</taxon>
        <taxon>Musaceae</taxon>
        <taxon>Ensete</taxon>
    </lineage>
</organism>
<dbReference type="EMBL" id="AMZH03006212">
    <property type="protein sequence ID" value="RRT64394.1"/>
    <property type="molecule type" value="Genomic_DNA"/>
</dbReference>
<dbReference type="Proteomes" id="UP000287651">
    <property type="component" value="Unassembled WGS sequence"/>
</dbReference>
<comment type="caution">
    <text evidence="2">The sequence shown here is derived from an EMBL/GenBank/DDBJ whole genome shotgun (WGS) entry which is preliminary data.</text>
</comment>
<name>A0A426ZKF6_ENSVE</name>
<proteinExistence type="predicted"/>
<feature type="region of interest" description="Disordered" evidence="1">
    <location>
        <begin position="40"/>
        <end position="67"/>
    </location>
</feature>
<evidence type="ECO:0000256" key="1">
    <source>
        <dbReference type="SAM" id="MobiDB-lite"/>
    </source>
</evidence>